<sequence>MVAAPGNDSKFATLLPHFRRNSCSIVSSSVKTIFPALANEFNSDRILQLYLASLVFHAQYLCERLLPSHPLLSKYICT</sequence>
<dbReference type="AlphaFoldDB" id="A0A225X5A8"/>
<organism evidence="1 2">
    <name type="scientific">Phytophthora megakarya</name>
    <dbReference type="NCBI Taxonomy" id="4795"/>
    <lineage>
        <taxon>Eukaryota</taxon>
        <taxon>Sar</taxon>
        <taxon>Stramenopiles</taxon>
        <taxon>Oomycota</taxon>
        <taxon>Peronosporomycetes</taxon>
        <taxon>Peronosporales</taxon>
        <taxon>Peronosporaceae</taxon>
        <taxon>Phytophthora</taxon>
    </lineage>
</organism>
<gene>
    <name evidence="1" type="ORF">PHMEG_000520</name>
</gene>
<accession>A0A225X5A8</accession>
<proteinExistence type="predicted"/>
<dbReference type="Proteomes" id="UP000198211">
    <property type="component" value="Unassembled WGS sequence"/>
</dbReference>
<name>A0A225X5A8_9STRA</name>
<evidence type="ECO:0000313" key="1">
    <source>
        <dbReference type="EMBL" id="OWZ24448.1"/>
    </source>
</evidence>
<evidence type="ECO:0000313" key="2">
    <source>
        <dbReference type="Proteomes" id="UP000198211"/>
    </source>
</evidence>
<protein>
    <submittedName>
        <fullName evidence="1">Uncharacterized protein</fullName>
    </submittedName>
</protein>
<comment type="caution">
    <text evidence="1">The sequence shown here is derived from an EMBL/GenBank/DDBJ whole genome shotgun (WGS) entry which is preliminary data.</text>
</comment>
<keyword evidence="2" id="KW-1185">Reference proteome</keyword>
<dbReference type="EMBL" id="NBNE01000013">
    <property type="protein sequence ID" value="OWZ24448.1"/>
    <property type="molecule type" value="Genomic_DNA"/>
</dbReference>
<reference evidence="2" key="1">
    <citation type="submission" date="2017-03" db="EMBL/GenBank/DDBJ databases">
        <title>Phytopthora megakarya and P. palmivora, two closely related causual agents of cacao black pod achieved similar genome size and gene model numbers by different mechanisms.</title>
        <authorList>
            <person name="Ali S."/>
            <person name="Shao J."/>
            <person name="Larry D.J."/>
            <person name="Kronmiller B."/>
            <person name="Shen D."/>
            <person name="Strem M.D."/>
            <person name="Melnick R.L."/>
            <person name="Guiltinan M.J."/>
            <person name="Tyler B.M."/>
            <person name="Meinhardt L.W."/>
            <person name="Bailey B.A."/>
        </authorList>
    </citation>
    <scope>NUCLEOTIDE SEQUENCE [LARGE SCALE GENOMIC DNA]</scope>
    <source>
        <strain evidence="2">zdho120</strain>
    </source>
</reference>